<name>A0A8S4C0E1_9TELE</name>
<dbReference type="GO" id="GO:0005615">
    <property type="term" value="C:extracellular space"/>
    <property type="evidence" value="ECO:0007669"/>
    <property type="project" value="TreeGrafter"/>
</dbReference>
<dbReference type="GO" id="GO:1902692">
    <property type="term" value="P:regulation of neuroblast proliferation"/>
    <property type="evidence" value="ECO:0007669"/>
    <property type="project" value="TreeGrafter"/>
</dbReference>
<dbReference type="AlphaFoldDB" id="A0A8S4C0E1"/>
<reference evidence="3" key="1">
    <citation type="submission" date="2021-05" db="EMBL/GenBank/DDBJ databases">
        <authorList>
            <person name="Tigano A."/>
        </authorList>
    </citation>
    <scope>NUCLEOTIDE SEQUENCE</scope>
</reference>
<dbReference type="GO" id="GO:0048018">
    <property type="term" value="F:receptor ligand activity"/>
    <property type="evidence" value="ECO:0007669"/>
    <property type="project" value="TreeGrafter"/>
</dbReference>
<protein>
    <submittedName>
        <fullName evidence="3">(Atlantic silverside) hypothetical protein</fullName>
    </submittedName>
</protein>
<organism evidence="3 4">
    <name type="scientific">Menidia menidia</name>
    <name type="common">Atlantic silverside</name>
    <dbReference type="NCBI Taxonomy" id="238744"/>
    <lineage>
        <taxon>Eukaryota</taxon>
        <taxon>Metazoa</taxon>
        <taxon>Chordata</taxon>
        <taxon>Craniata</taxon>
        <taxon>Vertebrata</taxon>
        <taxon>Euteleostomi</taxon>
        <taxon>Actinopterygii</taxon>
        <taxon>Neopterygii</taxon>
        <taxon>Teleostei</taxon>
        <taxon>Neoteleostei</taxon>
        <taxon>Acanthomorphata</taxon>
        <taxon>Ovalentaria</taxon>
        <taxon>Atherinomorphae</taxon>
        <taxon>Atheriniformes</taxon>
        <taxon>Atherinopsidae</taxon>
        <taxon>Menidiinae</taxon>
        <taxon>Menidia</taxon>
    </lineage>
</organism>
<dbReference type="Pfam" id="PF12020">
    <property type="entry name" value="TAFA"/>
    <property type="match status" value="1"/>
</dbReference>
<dbReference type="EMBL" id="CAJRST010041110">
    <property type="protein sequence ID" value="CAG6021733.1"/>
    <property type="molecule type" value="Genomic_DNA"/>
</dbReference>
<evidence type="ECO:0000313" key="4">
    <source>
        <dbReference type="Proteomes" id="UP000677803"/>
    </source>
</evidence>
<comment type="similarity">
    <text evidence="1">Belongs to the TAFA family.</text>
</comment>
<proteinExistence type="inferred from homology"/>
<sequence>MSQNHLMNVVYRRNSTLFLQHLKGASMGMRLKEHLQWVERNIQYNGKKATLHGNICLRVLTEEGLSESCCSEAVSYWKDADGESRDSTTMCPVMSWLFCLCLWVSVTAMQLCQATFYDTIQQNPGTRPGRTTVHMIEGGTCEVIAAHRCCNKNRIEERSQTVKCSCLPGKVAGTTRNRPSCVDASIVIGRWWCEMEPCLEGEECKTLPDNSGWMCYAGNKIKTTR</sequence>
<evidence type="ECO:0000256" key="1">
    <source>
        <dbReference type="ARBA" id="ARBA00006101"/>
    </source>
</evidence>
<dbReference type="InterPro" id="IPR020350">
    <property type="entry name" value="Chemokine-like_TAFA"/>
</dbReference>
<keyword evidence="2" id="KW-0732">Signal</keyword>
<evidence type="ECO:0000256" key="2">
    <source>
        <dbReference type="ARBA" id="ARBA00022729"/>
    </source>
</evidence>
<gene>
    <name evidence="3" type="ORF">MMEN_LOCUS21936</name>
</gene>
<evidence type="ECO:0000313" key="3">
    <source>
        <dbReference type="EMBL" id="CAG6021733.1"/>
    </source>
</evidence>
<accession>A0A8S4C0E1</accession>
<dbReference type="GO" id="GO:0014016">
    <property type="term" value="P:neuroblast differentiation"/>
    <property type="evidence" value="ECO:0007669"/>
    <property type="project" value="TreeGrafter"/>
</dbReference>
<dbReference type="PANTHER" id="PTHR31770">
    <property type="entry name" value="CHEMOKINE-LIKE PROTEIN TAFA FAMILY MEMBER"/>
    <property type="match status" value="1"/>
</dbReference>
<keyword evidence="4" id="KW-1185">Reference proteome</keyword>
<dbReference type="PANTHER" id="PTHR31770:SF2">
    <property type="entry name" value="CHEMOKINE-LIKE PROTEIN TAFA-1"/>
    <property type="match status" value="1"/>
</dbReference>
<comment type="caution">
    <text evidence="3">The sequence shown here is derived from an EMBL/GenBank/DDBJ whole genome shotgun (WGS) entry which is preliminary data.</text>
</comment>
<dbReference type="InterPro" id="IPR051743">
    <property type="entry name" value="TAFA_chemokine-like"/>
</dbReference>
<dbReference type="Proteomes" id="UP000677803">
    <property type="component" value="Unassembled WGS sequence"/>
</dbReference>
<feature type="non-terminal residue" evidence="3">
    <location>
        <position position="1"/>
    </location>
</feature>
<dbReference type="OrthoDB" id="9924724at2759"/>